<proteinExistence type="inferred from homology"/>
<name>A0A5F8H199_MONDO</name>
<dbReference type="STRING" id="13616.ENSMODP00000053608"/>
<dbReference type="SUPFAM" id="SSF53474">
    <property type="entry name" value="alpha/beta-Hydrolases"/>
    <property type="match status" value="1"/>
</dbReference>
<dbReference type="GeneTree" id="ENSGT00940000153793"/>
<evidence type="ECO:0000313" key="3">
    <source>
        <dbReference type="Ensembl" id="ENSMODP00000053608.1"/>
    </source>
</evidence>
<sequence>MGKALKIKLPKVAISEDCLYLNIYVPGNTKEGDRLPVMVWIHGGALICGSASAYDGSILSTFPEHGGGHYQYRLGVLGFFR</sequence>
<evidence type="ECO:0000313" key="4">
    <source>
        <dbReference type="Proteomes" id="UP000002280"/>
    </source>
</evidence>
<feature type="domain" description="Carboxylesterase type B" evidence="2">
    <location>
        <begin position="13"/>
        <end position="80"/>
    </location>
</feature>
<organism evidence="3 4">
    <name type="scientific">Monodelphis domestica</name>
    <name type="common">Gray short-tailed opossum</name>
    <dbReference type="NCBI Taxonomy" id="13616"/>
    <lineage>
        <taxon>Eukaryota</taxon>
        <taxon>Metazoa</taxon>
        <taxon>Chordata</taxon>
        <taxon>Craniata</taxon>
        <taxon>Vertebrata</taxon>
        <taxon>Euteleostomi</taxon>
        <taxon>Mammalia</taxon>
        <taxon>Metatheria</taxon>
        <taxon>Didelphimorphia</taxon>
        <taxon>Didelphidae</taxon>
        <taxon>Monodelphis</taxon>
    </lineage>
</organism>
<comment type="similarity">
    <text evidence="1">Belongs to the type-B carboxylesterase/lipase family.</text>
</comment>
<dbReference type="OMA" id="HYISEDC"/>
<dbReference type="Ensembl" id="ENSMODT00000054781.1">
    <property type="protein sequence ID" value="ENSMODP00000053608.1"/>
    <property type="gene ID" value="ENSMODG00000048451.1"/>
</dbReference>
<dbReference type="InParanoid" id="A0A5F8H199"/>
<dbReference type="Bgee" id="ENSMODG00000048451">
    <property type="expression patterns" value="Expressed in adult mammalian kidney and 16 other cell types or tissues"/>
</dbReference>
<dbReference type="Pfam" id="PF00135">
    <property type="entry name" value="COesterase"/>
    <property type="match status" value="1"/>
</dbReference>
<protein>
    <recommendedName>
        <fullName evidence="2">Carboxylesterase type B domain-containing protein</fullName>
    </recommendedName>
</protein>
<evidence type="ECO:0000256" key="1">
    <source>
        <dbReference type="ARBA" id="ARBA00005964"/>
    </source>
</evidence>
<reference evidence="3" key="2">
    <citation type="submission" date="2025-08" db="UniProtKB">
        <authorList>
            <consortium name="Ensembl"/>
        </authorList>
    </citation>
    <scope>IDENTIFICATION</scope>
</reference>
<dbReference type="Gene3D" id="3.40.50.1820">
    <property type="entry name" value="alpha/beta hydrolase"/>
    <property type="match status" value="1"/>
</dbReference>
<dbReference type="AlphaFoldDB" id="A0A5F8H199"/>
<dbReference type="InterPro" id="IPR019819">
    <property type="entry name" value="Carboxylesterase_B_CS"/>
</dbReference>
<dbReference type="InterPro" id="IPR029058">
    <property type="entry name" value="AB_hydrolase_fold"/>
</dbReference>
<accession>A0A5F8H199</accession>
<dbReference type="Proteomes" id="UP000002280">
    <property type="component" value="Chromosome 1"/>
</dbReference>
<evidence type="ECO:0000259" key="2">
    <source>
        <dbReference type="Pfam" id="PF00135"/>
    </source>
</evidence>
<dbReference type="InterPro" id="IPR002018">
    <property type="entry name" value="CarbesteraseB"/>
</dbReference>
<reference evidence="3 4" key="1">
    <citation type="journal article" date="2007" name="Nature">
        <title>Genome of the marsupial Monodelphis domestica reveals innovation in non-coding sequences.</title>
        <authorList>
            <person name="Mikkelsen T.S."/>
            <person name="Wakefield M.J."/>
            <person name="Aken B."/>
            <person name="Amemiya C.T."/>
            <person name="Chang J.L."/>
            <person name="Duke S."/>
            <person name="Garber M."/>
            <person name="Gentles A.J."/>
            <person name="Goodstadt L."/>
            <person name="Heger A."/>
            <person name="Jurka J."/>
            <person name="Kamal M."/>
            <person name="Mauceli E."/>
            <person name="Searle S.M."/>
            <person name="Sharpe T."/>
            <person name="Baker M.L."/>
            <person name="Batzer M.A."/>
            <person name="Benos P.V."/>
            <person name="Belov K."/>
            <person name="Clamp M."/>
            <person name="Cook A."/>
            <person name="Cuff J."/>
            <person name="Das R."/>
            <person name="Davidow L."/>
            <person name="Deakin J.E."/>
            <person name="Fazzari M.J."/>
            <person name="Glass J.L."/>
            <person name="Grabherr M."/>
            <person name="Greally J.M."/>
            <person name="Gu W."/>
            <person name="Hore T.A."/>
            <person name="Huttley G.A."/>
            <person name="Kleber M."/>
            <person name="Jirtle R.L."/>
            <person name="Koina E."/>
            <person name="Lee J.T."/>
            <person name="Mahony S."/>
            <person name="Marra M.A."/>
            <person name="Miller R.D."/>
            <person name="Nicholls R.D."/>
            <person name="Oda M."/>
            <person name="Papenfuss A.T."/>
            <person name="Parra Z.E."/>
            <person name="Pollock D.D."/>
            <person name="Ray D.A."/>
            <person name="Schein J.E."/>
            <person name="Speed T.P."/>
            <person name="Thompson K."/>
            <person name="VandeBerg J.L."/>
            <person name="Wade C.M."/>
            <person name="Walker J.A."/>
            <person name="Waters P.D."/>
            <person name="Webber C."/>
            <person name="Weidman J.R."/>
            <person name="Xie X."/>
            <person name="Zody M.C."/>
            <person name="Baldwin J."/>
            <person name="Abdouelleil A."/>
            <person name="Abdulkadir J."/>
            <person name="Abebe A."/>
            <person name="Abera B."/>
            <person name="Abreu J."/>
            <person name="Acer S.C."/>
            <person name="Aftuck L."/>
            <person name="Alexander A."/>
            <person name="An P."/>
            <person name="Anderson E."/>
            <person name="Anderson S."/>
            <person name="Arachi H."/>
            <person name="Azer M."/>
            <person name="Bachantsang P."/>
            <person name="Barry A."/>
            <person name="Bayul T."/>
            <person name="Berlin A."/>
            <person name="Bessette D."/>
            <person name="Bloom T."/>
            <person name="Bloom T."/>
            <person name="Boguslavskiy L."/>
            <person name="Bonnet C."/>
            <person name="Boukhgalter B."/>
            <person name="Bourzgui I."/>
            <person name="Brown A."/>
            <person name="Cahill P."/>
            <person name="Channer S."/>
            <person name="Cheshatsang Y."/>
            <person name="Chuda L."/>
            <person name="Citroen M."/>
            <person name="Collymore A."/>
            <person name="Cooke P."/>
            <person name="Costello M."/>
            <person name="D'Aco K."/>
            <person name="Daza R."/>
            <person name="De Haan G."/>
            <person name="DeGray S."/>
            <person name="DeMaso C."/>
            <person name="Dhargay N."/>
            <person name="Dooley K."/>
            <person name="Dooley E."/>
            <person name="Doricent M."/>
            <person name="Dorje P."/>
            <person name="Dorjee K."/>
            <person name="Dupes A."/>
            <person name="Elong R."/>
            <person name="Falk J."/>
            <person name="Farina A."/>
            <person name="Faro S."/>
            <person name="Ferguson D."/>
            <person name="Fisher S."/>
            <person name="Foley C.D."/>
            <person name="Franke A."/>
            <person name="Friedrich D."/>
            <person name="Gadbois L."/>
            <person name="Gearin G."/>
            <person name="Gearin C.R."/>
            <person name="Giannoukos G."/>
            <person name="Goode T."/>
            <person name="Graham J."/>
            <person name="Grandbois E."/>
            <person name="Grewal S."/>
            <person name="Gyaltsen K."/>
            <person name="Hafez N."/>
            <person name="Hagos B."/>
            <person name="Hall J."/>
            <person name="Henson C."/>
            <person name="Hollinger A."/>
            <person name="Honan T."/>
            <person name="Huard M.D."/>
            <person name="Hughes L."/>
            <person name="Hurhula B."/>
            <person name="Husby M.E."/>
            <person name="Kamat A."/>
            <person name="Kanga B."/>
            <person name="Kashin S."/>
            <person name="Khazanovich D."/>
            <person name="Kisner P."/>
            <person name="Lance K."/>
            <person name="Lara M."/>
            <person name="Lee W."/>
            <person name="Lennon N."/>
            <person name="Letendre F."/>
            <person name="LeVine R."/>
            <person name="Lipovsky A."/>
            <person name="Liu X."/>
            <person name="Liu J."/>
            <person name="Liu S."/>
            <person name="Lokyitsang T."/>
            <person name="Lokyitsang Y."/>
            <person name="Lubonja R."/>
            <person name="Lui A."/>
            <person name="MacDonald P."/>
            <person name="Magnisalis V."/>
            <person name="Maru K."/>
            <person name="Matthews C."/>
            <person name="McCusker W."/>
            <person name="McDonough S."/>
            <person name="Mehta T."/>
            <person name="Meldrim J."/>
            <person name="Meneus L."/>
            <person name="Mihai O."/>
            <person name="Mihalev A."/>
            <person name="Mihova T."/>
            <person name="Mittelman R."/>
            <person name="Mlenga V."/>
            <person name="Montmayeur A."/>
            <person name="Mulrain L."/>
            <person name="Navidi A."/>
            <person name="Naylor J."/>
            <person name="Negash T."/>
            <person name="Nguyen T."/>
            <person name="Nguyen N."/>
            <person name="Nicol R."/>
            <person name="Norbu C."/>
            <person name="Norbu N."/>
            <person name="Novod N."/>
            <person name="O'Neill B."/>
            <person name="Osman S."/>
            <person name="Markiewicz E."/>
            <person name="Oyono O.L."/>
            <person name="Patti C."/>
            <person name="Phunkhang P."/>
            <person name="Pierre F."/>
            <person name="Priest M."/>
            <person name="Raghuraman S."/>
            <person name="Rege F."/>
            <person name="Reyes R."/>
            <person name="Rise C."/>
            <person name="Rogov P."/>
            <person name="Ross K."/>
            <person name="Ryan E."/>
            <person name="Settipalli S."/>
            <person name="Shea T."/>
            <person name="Sherpa N."/>
            <person name="Shi L."/>
            <person name="Shih D."/>
            <person name="Sparrow T."/>
            <person name="Spaulding J."/>
            <person name="Stalker J."/>
            <person name="Stange-Thomann N."/>
            <person name="Stavropoulos S."/>
            <person name="Stone C."/>
            <person name="Strader C."/>
            <person name="Tesfaye S."/>
            <person name="Thomson T."/>
            <person name="Thoulutsang Y."/>
            <person name="Thoulutsang D."/>
            <person name="Topham K."/>
            <person name="Topping I."/>
            <person name="Tsamla T."/>
            <person name="Vassiliev H."/>
            <person name="Vo A."/>
            <person name="Wangchuk T."/>
            <person name="Wangdi T."/>
            <person name="Weiand M."/>
            <person name="Wilkinson J."/>
            <person name="Wilson A."/>
            <person name="Yadav S."/>
            <person name="Young G."/>
            <person name="Yu Q."/>
            <person name="Zembek L."/>
            <person name="Zhong D."/>
            <person name="Zimmer A."/>
            <person name="Zwirko Z."/>
            <person name="Jaffe D.B."/>
            <person name="Alvarez P."/>
            <person name="Brockman W."/>
            <person name="Butler J."/>
            <person name="Chin C."/>
            <person name="Gnerre S."/>
            <person name="MacCallum I."/>
            <person name="Graves J.A."/>
            <person name="Ponting C.P."/>
            <person name="Breen M."/>
            <person name="Samollow P.B."/>
            <person name="Lander E.S."/>
            <person name="Lindblad-Toh K."/>
        </authorList>
    </citation>
    <scope>NUCLEOTIDE SEQUENCE [LARGE SCALE GENOMIC DNA]</scope>
</reference>
<dbReference type="PANTHER" id="PTHR11559">
    <property type="entry name" value="CARBOXYLESTERASE"/>
    <property type="match status" value="1"/>
</dbReference>
<dbReference type="PROSITE" id="PS00941">
    <property type="entry name" value="CARBOXYLESTERASE_B_2"/>
    <property type="match status" value="1"/>
</dbReference>
<reference evidence="3" key="3">
    <citation type="submission" date="2025-09" db="UniProtKB">
        <authorList>
            <consortium name="Ensembl"/>
        </authorList>
    </citation>
    <scope>IDENTIFICATION</scope>
</reference>
<keyword evidence="4" id="KW-1185">Reference proteome</keyword>
<dbReference type="InterPro" id="IPR050309">
    <property type="entry name" value="Type-B_Carboxylest/Lipase"/>
</dbReference>